<feature type="compositionally biased region" description="Basic and acidic residues" evidence="2">
    <location>
        <begin position="192"/>
        <end position="202"/>
    </location>
</feature>
<feature type="compositionally biased region" description="Acidic residues" evidence="2">
    <location>
        <begin position="179"/>
        <end position="190"/>
    </location>
</feature>
<proteinExistence type="predicted"/>
<protein>
    <submittedName>
        <fullName evidence="3">Uncharacterized protein</fullName>
    </submittedName>
</protein>
<feature type="coiled-coil region" evidence="1">
    <location>
        <begin position="221"/>
        <end position="301"/>
    </location>
</feature>
<evidence type="ECO:0000313" key="4">
    <source>
        <dbReference type="Proteomes" id="UP000694044"/>
    </source>
</evidence>
<dbReference type="AlphaFoldDB" id="A0A8T1WGM9"/>
<feature type="region of interest" description="Disordered" evidence="2">
    <location>
        <begin position="141"/>
        <end position="202"/>
    </location>
</feature>
<evidence type="ECO:0000313" key="3">
    <source>
        <dbReference type="EMBL" id="KAG7392355.1"/>
    </source>
</evidence>
<dbReference type="Proteomes" id="UP000694044">
    <property type="component" value="Unassembled WGS sequence"/>
</dbReference>
<feature type="compositionally biased region" description="Basic and acidic residues" evidence="2">
    <location>
        <begin position="161"/>
        <end position="178"/>
    </location>
</feature>
<dbReference type="OrthoDB" id="120121at2759"/>
<organism evidence="3 4">
    <name type="scientific">Phytophthora pseudosyringae</name>
    <dbReference type="NCBI Taxonomy" id="221518"/>
    <lineage>
        <taxon>Eukaryota</taxon>
        <taxon>Sar</taxon>
        <taxon>Stramenopiles</taxon>
        <taxon>Oomycota</taxon>
        <taxon>Peronosporomycetes</taxon>
        <taxon>Peronosporales</taxon>
        <taxon>Peronosporaceae</taxon>
        <taxon>Phytophthora</taxon>
    </lineage>
</organism>
<feature type="compositionally biased region" description="Basic and acidic residues" evidence="2">
    <location>
        <begin position="141"/>
        <end position="152"/>
    </location>
</feature>
<name>A0A8T1WGM9_9STRA</name>
<comment type="caution">
    <text evidence="3">The sequence shown here is derived from an EMBL/GenBank/DDBJ whole genome shotgun (WGS) entry which is preliminary data.</text>
</comment>
<keyword evidence="4" id="KW-1185">Reference proteome</keyword>
<evidence type="ECO:0000256" key="2">
    <source>
        <dbReference type="SAM" id="MobiDB-lite"/>
    </source>
</evidence>
<keyword evidence="1" id="KW-0175">Coiled coil</keyword>
<reference evidence="3" key="1">
    <citation type="submission" date="2021-02" db="EMBL/GenBank/DDBJ databases">
        <authorList>
            <person name="Palmer J.M."/>
        </authorList>
    </citation>
    <scope>NUCLEOTIDE SEQUENCE</scope>
    <source>
        <strain evidence="3">SCRP734</strain>
    </source>
</reference>
<dbReference type="EMBL" id="JAGDFM010000011">
    <property type="protein sequence ID" value="KAG7392355.1"/>
    <property type="molecule type" value="Genomic_DNA"/>
</dbReference>
<accession>A0A8T1WGM9</accession>
<gene>
    <name evidence="3" type="ORF">PHYPSEUDO_000763</name>
</gene>
<evidence type="ECO:0000256" key="1">
    <source>
        <dbReference type="SAM" id="Coils"/>
    </source>
</evidence>
<sequence length="312" mass="35755">MATLLESNIGYTVTAFVDKRPLQLGHEVGAPMTLASIRVRCGSCAALGREVQQLRESSEQRARQDHDQCVAMFQHMQALVRLNESLTRDCNRDEDESASKRCSIGRDVGEARARDEERQSQTHRLQTIIVQQAEEIEELRRRQRDAAADGRVRPAATRLIDSQRGEDVEEHGSLHLESDCEEEEEEEGTDSAETRRDCRSAARRHASELRQLPLTSLRAQLKGKDLQAQRLQQIIAKLESRCGQLVDRKRSMAQSFQQVARTQQARLKKYLAYIRQQTAEKKALERQLRELKQYVDVLEKKVVGNRRGMDPR</sequence>